<dbReference type="Proteomes" id="UP000295493">
    <property type="component" value="Unassembled WGS sequence"/>
</dbReference>
<reference evidence="2 3" key="1">
    <citation type="submission" date="2019-03" db="EMBL/GenBank/DDBJ databases">
        <title>Genomic Encyclopedia of Type Strains, Phase IV (KMG-IV): sequencing the most valuable type-strain genomes for metagenomic binning, comparative biology and taxonomic classification.</title>
        <authorList>
            <person name="Goeker M."/>
        </authorList>
    </citation>
    <scope>NUCLEOTIDE SEQUENCE [LARGE SCALE GENOMIC DNA]</scope>
    <source>
        <strain evidence="2 3">DSM 25059</strain>
    </source>
</reference>
<gene>
    <name evidence="2" type="ORF">EV664_105209</name>
</gene>
<evidence type="ECO:0000313" key="3">
    <source>
        <dbReference type="Proteomes" id="UP000295493"/>
    </source>
</evidence>
<evidence type="ECO:0000313" key="2">
    <source>
        <dbReference type="EMBL" id="TDN83011.1"/>
    </source>
</evidence>
<proteinExistence type="predicted"/>
<evidence type="ECO:0000256" key="1">
    <source>
        <dbReference type="SAM" id="Phobius"/>
    </source>
</evidence>
<feature type="transmembrane region" description="Helical" evidence="1">
    <location>
        <begin position="25"/>
        <end position="43"/>
    </location>
</feature>
<keyword evidence="3" id="KW-1185">Reference proteome</keyword>
<accession>A0A4R6FN28</accession>
<keyword evidence="1" id="KW-1133">Transmembrane helix</keyword>
<keyword evidence="1" id="KW-0472">Membrane</keyword>
<name>A0A4R6FN28_9SPHN</name>
<comment type="caution">
    <text evidence="2">The sequence shown here is derived from an EMBL/GenBank/DDBJ whole genome shotgun (WGS) entry which is preliminary data.</text>
</comment>
<keyword evidence="1" id="KW-0812">Transmembrane</keyword>
<sequence length="44" mass="4855">MMPPPPFAEPLPGVLRRRRARRVRIAMYGFAFVALGFLLAAIGA</sequence>
<dbReference type="EMBL" id="SNWD01000005">
    <property type="protein sequence ID" value="TDN83011.1"/>
    <property type="molecule type" value="Genomic_DNA"/>
</dbReference>
<dbReference type="AlphaFoldDB" id="A0A4R6FN28"/>
<protein>
    <submittedName>
        <fullName evidence="2">Uncharacterized protein</fullName>
    </submittedName>
</protein>
<dbReference type="RefSeq" id="WP_268237649.1">
    <property type="nucleotide sequence ID" value="NZ_BMLU01000005.1"/>
</dbReference>
<organism evidence="2 3">
    <name type="scientific">Stakelama pacifica</name>
    <dbReference type="NCBI Taxonomy" id="517720"/>
    <lineage>
        <taxon>Bacteria</taxon>
        <taxon>Pseudomonadati</taxon>
        <taxon>Pseudomonadota</taxon>
        <taxon>Alphaproteobacteria</taxon>
        <taxon>Sphingomonadales</taxon>
        <taxon>Sphingomonadaceae</taxon>
        <taxon>Stakelama</taxon>
    </lineage>
</organism>